<comment type="subcellular location">
    <subcellularLocation>
        <location evidence="1">Membrane</location>
        <topology evidence="1">Multi-pass membrane protein</topology>
    </subcellularLocation>
</comment>
<dbReference type="Gene3D" id="1.10.3730.20">
    <property type="match status" value="1"/>
</dbReference>
<keyword evidence="4 6" id="KW-1133">Transmembrane helix</keyword>
<dbReference type="PANTHER" id="PTHR32322">
    <property type="entry name" value="INNER MEMBRANE TRANSPORTER"/>
    <property type="match status" value="1"/>
</dbReference>
<dbReference type="PANTHER" id="PTHR32322:SF2">
    <property type="entry name" value="EAMA DOMAIN-CONTAINING PROTEIN"/>
    <property type="match status" value="1"/>
</dbReference>
<feature type="transmembrane region" description="Helical" evidence="6">
    <location>
        <begin position="182"/>
        <end position="204"/>
    </location>
</feature>
<feature type="transmembrane region" description="Helical" evidence="6">
    <location>
        <begin position="247"/>
        <end position="266"/>
    </location>
</feature>
<feature type="domain" description="EamA" evidence="7">
    <location>
        <begin position="155"/>
        <end position="288"/>
    </location>
</feature>
<keyword evidence="9" id="KW-1185">Reference proteome</keyword>
<feature type="transmembrane region" description="Helical" evidence="6">
    <location>
        <begin position="151"/>
        <end position="170"/>
    </location>
</feature>
<feature type="domain" description="EamA" evidence="7">
    <location>
        <begin position="9"/>
        <end position="138"/>
    </location>
</feature>
<feature type="transmembrane region" description="Helical" evidence="6">
    <location>
        <begin position="9"/>
        <end position="30"/>
    </location>
</feature>
<organism evidence="8 9">
    <name type="scientific">Aromatoleum evansii</name>
    <name type="common">Azoarcus evansii</name>
    <dbReference type="NCBI Taxonomy" id="59406"/>
    <lineage>
        <taxon>Bacteria</taxon>
        <taxon>Pseudomonadati</taxon>
        <taxon>Pseudomonadota</taxon>
        <taxon>Betaproteobacteria</taxon>
        <taxon>Rhodocyclales</taxon>
        <taxon>Rhodocyclaceae</taxon>
        <taxon>Aromatoleum</taxon>
    </lineage>
</organism>
<dbReference type="InterPro" id="IPR037185">
    <property type="entry name" value="EmrE-like"/>
</dbReference>
<gene>
    <name evidence="8" type="ORF">U5817_01820</name>
</gene>
<evidence type="ECO:0000259" key="7">
    <source>
        <dbReference type="Pfam" id="PF00892"/>
    </source>
</evidence>
<dbReference type="Pfam" id="PF00892">
    <property type="entry name" value="EamA"/>
    <property type="match status" value="2"/>
</dbReference>
<feature type="transmembrane region" description="Helical" evidence="6">
    <location>
        <begin position="70"/>
        <end position="89"/>
    </location>
</feature>
<evidence type="ECO:0000256" key="5">
    <source>
        <dbReference type="ARBA" id="ARBA00023136"/>
    </source>
</evidence>
<feature type="transmembrane region" description="Helical" evidence="6">
    <location>
        <begin position="95"/>
        <end position="115"/>
    </location>
</feature>
<feature type="transmembrane region" description="Helical" evidence="6">
    <location>
        <begin position="42"/>
        <end position="58"/>
    </location>
</feature>
<reference evidence="8 9" key="1">
    <citation type="submission" date="2023-12" db="EMBL/GenBank/DDBJ databases">
        <title>A. evansii MAY27, complete genome.</title>
        <authorList>
            <person name="Wang Y."/>
        </authorList>
    </citation>
    <scope>NUCLEOTIDE SEQUENCE [LARGE SCALE GENOMIC DNA]</scope>
    <source>
        <strain evidence="8 9">MAY27</strain>
    </source>
</reference>
<proteinExistence type="inferred from homology"/>
<evidence type="ECO:0000256" key="3">
    <source>
        <dbReference type="ARBA" id="ARBA00022692"/>
    </source>
</evidence>
<dbReference type="Proteomes" id="UP001626593">
    <property type="component" value="Chromosome"/>
</dbReference>
<evidence type="ECO:0000313" key="8">
    <source>
        <dbReference type="EMBL" id="WRL46811.1"/>
    </source>
</evidence>
<name>A0ABZ1AQI5_AROEV</name>
<keyword evidence="5 6" id="KW-0472">Membrane</keyword>
<comment type="similarity">
    <text evidence="2">Belongs to the EamA transporter family.</text>
</comment>
<dbReference type="EMBL" id="CP141259">
    <property type="protein sequence ID" value="WRL46811.1"/>
    <property type="molecule type" value="Genomic_DNA"/>
</dbReference>
<evidence type="ECO:0000256" key="2">
    <source>
        <dbReference type="ARBA" id="ARBA00007362"/>
    </source>
</evidence>
<dbReference type="SUPFAM" id="SSF103481">
    <property type="entry name" value="Multidrug resistance efflux transporter EmrE"/>
    <property type="match status" value="2"/>
</dbReference>
<evidence type="ECO:0000256" key="1">
    <source>
        <dbReference type="ARBA" id="ARBA00004141"/>
    </source>
</evidence>
<accession>A0ABZ1AQI5</accession>
<protein>
    <submittedName>
        <fullName evidence="8">DMT family transporter</fullName>
    </submittedName>
</protein>
<dbReference type="InterPro" id="IPR000620">
    <property type="entry name" value="EamA_dom"/>
</dbReference>
<evidence type="ECO:0000256" key="6">
    <source>
        <dbReference type="SAM" id="Phobius"/>
    </source>
</evidence>
<dbReference type="InterPro" id="IPR050638">
    <property type="entry name" value="AA-Vitamin_Transporters"/>
</dbReference>
<dbReference type="RefSeq" id="WP_407279532.1">
    <property type="nucleotide sequence ID" value="NZ_CP141259.1"/>
</dbReference>
<feature type="transmembrane region" description="Helical" evidence="6">
    <location>
        <begin position="272"/>
        <end position="289"/>
    </location>
</feature>
<sequence length="306" mass="32163">MSTGRDQTIGYLAAAGTVAIWTGFILVSRLGGKSALTGHDILALRLGVAALLLLPFAGSLPRGSWRDARLWTLGMVGGLLYGVLVYAAFKLVPAAHGGILLPGMQPFLVAAVAWLLTRQRMPRERALGLAFIALGVGFAAQSYMAGSAWSAAMLAGDALMLASALMWAFYSVLAKRWGFHPWLLTRFVAFSSALIYLPVYLLWLPKQLDAVPMSTLVLQGLYQGVGATIVAMLLFLKAVEKLGAERVGALIALVPVLAGVAAAPLLGEALTGWLLAGLVCVSLGAFIAARPIARLIPAACPATRRA</sequence>
<keyword evidence="3 6" id="KW-0812">Transmembrane</keyword>
<evidence type="ECO:0000313" key="9">
    <source>
        <dbReference type="Proteomes" id="UP001626593"/>
    </source>
</evidence>
<feature type="transmembrane region" description="Helical" evidence="6">
    <location>
        <begin position="127"/>
        <end position="145"/>
    </location>
</feature>
<evidence type="ECO:0000256" key="4">
    <source>
        <dbReference type="ARBA" id="ARBA00022989"/>
    </source>
</evidence>
<feature type="transmembrane region" description="Helical" evidence="6">
    <location>
        <begin position="216"/>
        <end position="235"/>
    </location>
</feature>